<dbReference type="RefSeq" id="WP_290246626.1">
    <property type="nucleotide sequence ID" value="NZ_JAUFQT010000001.1"/>
</dbReference>
<dbReference type="EMBL" id="JBHMEW010000048">
    <property type="protein sequence ID" value="MFB9211410.1"/>
    <property type="molecule type" value="Genomic_DNA"/>
</dbReference>
<keyword evidence="2" id="KW-1185">Reference proteome</keyword>
<dbReference type="InterPro" id="IPR025352">
    <property type="entry name" value="DUF4256"/>
</dbReference>
<organism evidence="1 2">
    <name type="scientific">Echinicola jeungdonensis</name>
    <dbReference type="NCBI Taxonomy" id="709343"/>
    <lineage>
        <taxon>Bacteria</taxon>
        <taxon>Pseudomonadati</taxon>
        <taxon>Bacteroidota</taxon>
        <taxon>Cytophagia</taxon>
        <taxon>Cytophagales</taxon>
        <taxon>Cyclobacteriaceae</taxon>
        <taxon>Echinicola</taxon>
    </lineage>
</organism>
<proteinExistence type="predicted"/>
<name>A0ABV5J3N5_9BACT</name>
<evidence type="ECO:0000313" key="1">
    <source>
        <dbReference type="EMBL" id="MFB9211410.1"/>
    </source>
</evidence>
<dbReference type="Proteomes" id="UP001589654">
    <property type="component" value="Unassembled WGS sequence"/>
</dbReference>
<comment type="caution">
    <text evidence="1">The sequence shown here is derived from an EMBL/GenBank/DDBJ whole genome shotgun (WGS) entry which is preliminary data.</text>
</comment>
<reference evidence="1 2" key="1">
    <citation type="submission" date="2024-09" db="EMBL/GenBank/DDBJ databases">
        <authorList>
            <person name="Sun Q."/>
            <person name="Mori K."/>
        </authorList>
    </citation>
    <scope>NUCLEOTIDE SEQUENCE [LARGE SCALE GENOMIC DNA]</scope>
    <source>
        <strain evidence="1 2">CECT 7682</strain>
    </source>
</reference>
<gene>
    <name evidence="1" type="ORF">ACFFUR_06310</name>
</gene>
<evidence type="ECO:0000313" key="2">
    <source>
        <dbReference type="Proteomes" id="UP001589654"/>
    </source>
</evidence>
<protein>
    <submittedName>
        <fullName evidence="1">DUF4256 domain-containing protein</fullName>
    </submittedName>
</protein>
<dbReference type="Pfam" id="PF14066">
    <property type="entry name" value="DUF4256"/>
    <property type="match status" value="1"/>
</dbReference>
<sequence length="187" mass="21605">MGNPKELPAEQIEGLISTLKARFEKNRVRHQGIEWAEVQFKLEKNTEKIWSLFEMERTGGEPDVVGLDNKSGEFIFFDCSAESPKGRRSLCFDREALESRKDYPPKNNVIDMAAEMGIELLTEEQYRELQQLGDFDTKSSSWVQTPIEIRRLGGALFCDRRYNHVFIYHNGAQSYYAARGFRGSLRV</sequence>
<accession>A0ABV5J3N5</accession>